<gene>
    <name evidence="6" type="ORF">HD593_009534</name>
</gene>
<dbReference type="InterPro" id="IPR015657">
    <property type="entry name" value="Aminobutyraldehyde_DH"/>
</dbReference>
<dbReference type="InterPro" id="IPR029510">
    <property type="entry name" value="Ald_DH_CS_GLU"/>
</dbReference>
<evidence type="ECO:0000313" key="6">
    <source>
        <dbReference type="EMBL" id="MBB6554739.1"/>
    </source>
</evidence>
<dbReference type="Gene3D" id="3.40.309.10">
    <property type="entry name" value="Aldehyde Dehydrogenase, Chain A, domain 2"/>
    <property type="match status" value="1"/>
</dbReference>
<dbReference type="GO" id="GO:0008802">
    <property type="term" value="F:betaine-aldehyde dehydrogenase (NAD+) activity"/>
    <property type="evidence" value="ECO:0007669"/>
    <property type="project" value="UniProtKB-EC"/>
</dbReference>
<dbReference type="PROSITE" id="PS00687">
    <property type="entry name" value="ALDEHYDE_DEHYDR_GLU"/>
    <property type="match status" value="1"/>
</dbReference>
<sequence length="477" mass="50879">MTTRLQNYINGEFVDAKSGRFSDIIDPCTGEAYVQAPVSGQEDIDAAFAAAAAAFESWGRTTPGERANLLLKVADAIDARADEINEAECRNTGKPRARMAEDETPVAADHFRFFAGAARTLEGPTAGEFLAEHTSVIRHEPIGVVGQVTPWNYPMMMAVWKIAPALAAGNTIVLKPSDTTPVSTLKLAEILGEVLPAGVFNVVTGDRESGAMVVSHPTAAMVAITGSVGAGMSVAKSAADDLKRVHLELGGKAPVVVFEDVKDLRKAAGDIATAGLYNAGQDCTAACRVLVHESVHDEFVAALTEAAAGTVTGDLSNEDALYGPLNNENQLARVQGFIDRVPGHAKVLTGGHRVGDQGYFFAPTVVDGLRQDDEMVQNEVFGPVITVQTFTDEADALAKANDVKYGLSGSVWTSDHGRAMRMSNRLDFGVVWVNTHIPFVSEMPHGGFKHSGYGKDLSVFGLHDYTRVKHVMHYIGE</sequence>
<dbReference type="InterPro" id="IPR016161">
    <property type="entry name" value="Ald_DH/histidinol_DH"/>
</dbReference>
<evidence type="ECO:0000256" key="1">
    <source>
        <dbReference type="ARBA" id="ARBA00009986"/>
    </source>
</evidence>
<feature type="active site" evidence="3">
    <location>
        <position position="248"/>
    </location>
</feature>
<evidence type="ECO:0000313" key="7">
    <source>
        <dbReference type="Proteomes" id="UP000565579"/>
    </source>
</evidence>
<dbReference type="InterPro" id="IPR015590">
    <property type="entry name" value="Aldehyde_DH_dom"/>
</dbReference>
<evidence type="ECO:0000256" key="3">
    <source>
        <dbReference type="PROSITE-ProRule" id="PRU10007"/>
    </source>
</evidence>
<keyword evidence="2 4" id="KW-0560">Oxidoreductase</keyword>
<name>A0A7X0P3R2_9ACTN</name>
<proteinExistence type="inferred from homology"/>
<protein>
    <submittedName>
        <fullName evidence="6">Betaine-aldehyde dehydrogenase</fullName>
        <ecNumber evidence="6">1.2.1.8</ecNumber>
    </submittedName>
</protein>
<comment type="similarity">
    <text evidence="1 4">Belongs to the aldehyde dehydrogenase family.</text>
</comment>
<dbReference type="EMBL" id="JACHMI010000001">
    <property type="protein sequence ID" value="MBB6554739.1"/>
    <property type="molecule type" value="Genomic_DNA"/>
</dbReference>
<dbReference type="PANTHER" id="PTHR11699">
    <property type="entry name" value="ALDEHYDE DEHYDROGENASE-RELATED"/>
    <property type="match status" value="1"/>
</dbReference>
<dbReference type="SUPFAM" id="SSF53720">
    <property type="entry name" value="ALDH-like"/>
    <property type="match status" value="1"/>
</dbReference>
<keyword evidence="7" id="KW-1185">Reference proteome</keyword>
<dbReference type="EC" id="1.2.1.8" evidence="6"/>
<comment type="caution">
    <text evidence="6">The sequence shown here is derived from an EMBL/GenBank/DDBJ whole genome shotgun (WGS) entry which is preliminary data.</text>
</comment>
<dbReference type="CDD" id="cd07092">
    <property type="entry name" value="ALDH_ABALDH-YdcW"/>
    <property type="match status" value="1"/>
</dbReference>
<dbReference type="InterPro" id="IPR016162">
    <property type="entry name" value="Ald_DH_N"/>
</dbReference>
<dbReference type="FunFam" id="3.40.605.10:FF:000007">
    <property type="entry name" value="NAD/NADP-dependent betaine aldehyde dehydrogenase"/>
    <property type="match status" value="1"/>
</dbReference>
<evidence type="ECO:0000256" key="4">
    <source>
        <dbReference type="RuleBase" id="RU003345"/>
    </source>
</evidence>
<dbReference type="Gene3D" id="3.40.605.10">
    <property type="entry name" value="Aldehyde Dehydrogenase, Chain A, domain 1"/>
    <property type="match status" value="1"/>
</dbReference>
<evidence type="ECO:0000259" key="5">
    <source>
        <dbReference type="Pfam" id="PF00171"/>
    </source>
</evidence>
<accession>A0A7X0P3R2</accession>
<reference evidence="6 7" key="1">
    <citation type="submission" date="2020-08" db="EMBL/GenBank/DDBJ databases">
        <title>Sequencing the genomes of 1000 actinobacteria strains.</title>
        <authorList>
            <person name="Klenk H.-P."/>
        </authorList>
    </citation>
    <scope>NUCLEOTIDE SEQUENCE [LARGE SCALE GENOMIC DNA]</scope>
    <source>
        <strain evidence="6 7">DSM 43768</strain>
    </source>
</reference>
<dbReference type="FunFam" id="3.40.309.10:FF:000009">
    <property type="entry name" value="Aldehyde dehydrogenase A"/>
    <property type="match status" value="1"/>
</dbReference>
<dbReference type="Proteomes" id="UP000565579">
    <property type="component" value="Unassembled WGS sequence"/>
</dbReference>
<dbReference type="AlphaFoldDB" id="A0A7X0P3R2"/>
<organism evidence="6 7">
    <name type="scientific">Nonomuraea rubra</name>
    <dbReference type="NCBI Taxonomy" id="46180"/>
    <lineage>
        <taxon>Bacteria</taxon>
        <taxon>Bacillati</taxon>
        <taxon>Actinomycetota</taxon>
        <taxon>Actinomycetes</taxon>
        <taxon>Streptosporangiales</taxon>
        <taxon>Streptosporangiaceae</taxon>
        <taxon>Nonomuraea</taxon>
    </lineage>
</organism>
<feature type="domain" description="Aldehyde dehydrogenase" evidence="5">
    <location>
        <begin position="13"/>
        <end position="471"/>
    </location>
</feature>
<dbReference type="NCBIfam" id="NF010000">
    <property type="entry name" value="PRK13473.1"/>
    <property type="match status" value="1"/>
</dbReference>
<dbReference type="Pfam" id="PF00171">
    <property type="entry name" value="Aldedh"/>
    <property type="match status" value="1"/>
</dbReference>
<dbReference type="InterPro" id="IPR016163">
    <property type="entry name" value="Ald_DH_C"/>
</dbReference>
<evidence type="ECO:0000256" key="2">
    <source>
        <dbReference type="ARBA" id="ARBA00023002"/>
    </source>
</evidence>
<dbReference type="RefSeq" id="WP_185109424.1">
    <property type="nucleotide sequence ID" value="NZ_JACHMI010000001.1"/>
</dbReference>